<sequence length="327" mass="34064">MIWTPGVARAARRIATAAALGGGGLTALGATAYGLLIAESLVARKVIGRPHGMDGPSADGTYGDFSGEPIRMVMLGDSTSVGLGVSDPARTPGVLLANGLAEVAGRPVRLDVFGRSGAPSAHLGEQVDQALRVRPDVAVVFIGANDVTTQTPPAVAVRHLQKAVRRLREAGTEVVVGTCPDLGTVQPLAQPLRWVMRRWSRQLAAAQTVAVVEAGGRTVAFADILGPEFSTNPDEMFGPDRFHPSDRGYAQAAHAVLPSVCAALALWPEPRPAHGDGLQPIYLAAATAAEEPGTEVTATRVAGRATGPYGKWVTLFRRRLGALLDDA</sequence>
<keyword evidence="2" id="KW-0378">Hydrolase</keyword>
<feature type="domain" description="SGNH hydrolase-type esterase" evidence="1">
    <location>
        <begin position="75"/>
        <end position="250"/>
    </location>
</feature>
<comment type="caution">
    <text evidence="2">The sequence shown here is derived from an EMBL/GenBank/DDBJ whole genome shotgun (WGS) entry which is preliminary data.</text>
</comment>
<dbReference type="Gene3D" id="3.40.50.1110">
    <property type="entry name" value="SGNH hydrolase"/>
    <property type="match status" value="1"/>
</dbReference>
<accession>A0ABW7YX91</accession>
<dbReference type="InterPro" id="IPR051532">
    <property type="entry name" value="Ester_Hydrolysis_Enzymes"/>
</dbReference>
<dbReference type="GO" id="GO:0016787">
    <property type="term" value="F:hydrolase activity"/>
    <property type="evidence" value="ECO:0007669"/>
    <property type="project" value="UniProtKB-KW"/>
</dbReference>
<dbReference type="PANTHER" id="PTHR30383">
    <property type="entry name" value="THIOESTERASE 1/PROTEASE 1/LYSOPHOSPHOLIPASE L1"/>
    <property type="match status" value="1"/>
</dbReference>
<evidence type="ECO:0000313" key="2">
    <source>
        <dbReference type="EMBL" id="MFI6500458.1"/>
    </source>
</evidence>
<keyword evidence="3" id="KW-1185">Reference proteome</keyword>
<name>A0ABW7YX91_9ACTN</name>
<dbReference type="InterPro" id="IPR036514">
    <property type="entry name" value="SGNH_hydro_sf"/>
</dbReference>
<protein>
    <submittedName>
        <fullName evidence="2">SGNH/GDSL hydrolase family protein</fullName>
    </submittedName>
</protein>
<dbReference type="RefSeq" id="WP_397084369.1">
    <property type="nucleotide sequence ID" value="NZ_JBITGY010000006.1"/>
</dbReference>
<organism evidence="2 3">
    <name type="scientific">Nonomuraea typhae</name>
    <dbReference type="NCBI Taxonomy" id="2603600"/>
    <lineage>
        <taxon>Bacteria</taxon>
        <taxon>Bacillati</taxon>
        <taxon>Actinomycetota</taxon>
        <taxon>Actinomycetes</taxon>
        <taxon>Streptosporangiales</taxon>
        <taxon>Streptosporangiaceae</taxon>
        <taxon>Nonomuraea</taxon>
    </lineage>
</organism>
<proteinExistence type="predicted"/>
<dbReference type="PANTHER" id="PTHR30383:SF5">
    <property type="entry name" value="SGNH HYDROLASE-TYPE ESTERASE DOMAIN-CONTAINING PROTEIN"/>
    <property type="match status" value="1"/>
</dbReference>
<dbReference type="Proteomes" id="UP001612741">
    <property type="component" value="Unassembled WGS sequence"/>
</dbReference>
<evidence type="ECO:0000313" key="3">
    <source>
        <dbReference type="Proteomes" id="UP001612741"/>
    </source>
</evidence>
<evidence type="ECO:0000259" key="1">
    <source>
        <dbReference type="Pfam" id="PF13472"/>
    </source>
</evidence>
<dbReference type="CDD" id="cd01836">
    <property type="entry name" value="FeeA_FeeB_like"/>
    <property type="match status" value="1"/>
</dbReference>
<dbReference type="EMBL" id="JBITGY010000006">
    <property type="protein sequence ID" value="MFI6500458.1"/>
    <property type="molecule type" value="Genomic_DNA"/>
</dbReference>
<gene>
    <name evidence="2" type="ORF">ACIBG2_23980</name>
</gene>
<dbReference type="Pfam" id="PF13472">
    <property type="entry name" value="Lipase_GDSL_2"/>
    <property type="match status" value="1"/>
</dbReference>
<reference evidence="2 3" key="1">
    <citation type="submission" date="2024-10" db="EMBL/GenBank/DDBJ databases">
        <title>The Natural Products Discovery Center: Release of the First 8490 Sequenced Strains for Exploring Actinobacteria Biosynthetic Diversity.</title>
        <authorList>
            <person name="Kalkreuter E."/>
            <person name="Kautsar S.A."/>
            <person name="Yang D."/>
            <person name="Bader C.D."/>
            <person name="Teijaro C.N."/>
            <person name="Fluegel L."/>
            <person name="Davis C.M."/>
            <person name="Simpson J.R."/>
            <person name="Lauterbach L."/>
            <person name="Steele A.D."/>
            <person name="Gui C."/>
            <person name="Meng S."/>
            <person name="Li G."/>
            <person name="Viehrig K."/>
            <person name="Ye F."/>
            <person name="Su P."/>
            <person name="Kiefer A.F."/>
            <person name="Nichols A."/>
            <person name="Cepeda A.J."/>
            <person name="Yan W."/>
            <person name="Fan B."/>
            <person name="Jiang Y."/>
            <person name="Adhikari A."/>
            <person name="Zheng C.-J."/>
            <person name="Schuster L."/>
            <person name="Cowan T.M."/>
            <person name="Smanski M.J."/>
            <person name="Chevrette M.G."/>
            <person name="De Carvalho L.P.S."/>
            <person name="Shen B."/>
        </authorList>
    </citation>
    <scope>NUCLEOTIDE SEQUENCE [LARGE SCALE GENOMIC DNA]</scope>
    <source>
        <strain evidence="2 3">NPDC050545</strain>
    </source>
</reference>
<dbReference type="InterPro" id="IPR013830">
    <property type="entry name" value="SGNH_hydro"/>
</dbReference>
<dbReference type="SUPFAM" id="SSF52266">
    <property type="entry name" value="SGNH hydrolase"/>
    <property type="match status" value="1"/>
</dbReference>